<dbReference type="Ensembl" id="ENSSVLT00005017731.1">
    <property type="protein sequence ID" value="ENSSVLP00005015959.1"/>
    <property type="gene ID" value="ENSSVLG00005012776.1"/>
</dbReference>
<dbReference type="GO" id="GO:0017171">
    <property type="term" value="F:serine hydrolase activity"/>
    <property type="evidence" value="ECO:0007669"/>
    <property type="project" value="TreeGrafter"/>
</dbReference>
<name>A0A8D2CWW0_SCIVU</name>
<evidence type="ECO:0000259" key="1">
    <source>
        <dbReference type="Pfam" id="PF00561"/>
    </source>
</evidence>
<feature type="domain" description="AB hydrolase-1" evidence="1">
    <location>
        <begin position="59"/>
        <end position="151"/>
    </location>
</feature>
<reference evidence="2" key="2">
    <citation type="submission" date="2025-09" db="UniProtKB">
        <authorList>
            <consortium name="Ensembl"/>
        </authorList>
    </citation>
    <scope>IDENTIFICATION</scope>
</reference>
<protein>
    <recommendedName>
        <fullName evidence="1">AB hydrolase-1 domain-containing protein</fullName>
    </recommendedName>
</protein>
<dbReference type="SUPFAM" id="SSF53474">
    <property type="entry name" value="alpha/beta-Hydrolases"/>
    <property type="match status" value="1"/>
</dbReference>
<dbReference type="InterPro" id="IPR000073">
    <property type="entry name" value="AB_hydrolase_1"/>
</dbReference>
<organism evidence="2 3">
    <name type="scientific">Sciurus vulgaris</name>
    <name type="common">Eurasian red squirrel</name>
    <dbReference type="NCBI Taxonomy" id="55149"/>
    <lineage>
        <taxon>Eukaryota</taxon>
        <taxon>Metazoa</taxon>
        <taxon>Chordata</taxon>
        <taxon>Craniata</taxon>
        <taxon>Vertebrata</taxon>
        <taxon>Euteleostomi</taxon>
        <taxon>Mammalia</taxon>
        <taxon>Eutheria</taxon>
        <taxon>Euarchontoglires</taxon>
        <taxon>Glires</taxon>
        <taxon>Rodentia</taxon>
        <taxon>Sciuromorpha</taxon>
        <taxon>Sciuridae</taxon>
        <taxon>Sciurinae</taxon>
        <taxon>Sciurini</taxon>
        <taxon>Sciurus</taxon>
    </lineage>
</organism>
<dbReference type="InterPro" id="IPR029058">
    <property type="entry name" value="AB_hydrolase_fold"/>
</dbReference>
<dbReference type="Proteomes" id="UP000694564">
    <property type="component" value="Unassembled WGS sequence"/>
</dbReference>
<reference evidence="2" key="1">
    <citation type="submission" date="2025-08" db="UniProtKB">
        <authorList>
            <consortium name="Ensembl"/>
        </authorList>
    </citation>
    <scope>IDENTIFICATION</scope>
</reference>
<dbReference type="Pfam" id="PF00561">
    <property type="entry name" value="Abhydrolase_1"/>
    <property type="match status" value="1"/>
</dbReference>
<accession>A0A8D2CWW0</accession>
<keyword evidence="3" id="KW-1185">Reference proteome</keyword>
<dbReference type="AlphaFoldDB" id="A0A8D2CWW0"/>
<dbReference type="PANTHER" id="PTHR46331">
    <property type="entry name" value="VALACYCLOVIR HYDROLASE"/>
    <property type="match status" value="1"/>
</dbReference>
<dbReference type="PANTHER" id="PTHR46331:SF2">
    <property type="entry name" value="VALACYCLOVIR HYDROLASE"/>
    <property type="match status" value="1"/>
</dbReference>
<sequence>ATEAGCYRSCSSHLRSPGFTSPCLPRTSVTSAKVSVNGVHLHYQQAGEGEHAVLLLSGMLGCGKTDFAPQLKKQSKKLFTVEKDFQEDFIERDAKDAVDLMKMLKFKKFSLLGWSDSGITALFAAAKYPSYINKMVIWGANAYVTEEDERIYQGIWDAYKCSEKTRKPIEALYGYDYLVKTCEKWVDGIGLFKHLPDGKSVSTCYPWFGVPP</sequence>
<dbReference type="GeneTree" id="ENSGT00390000004746"/>
<evidence type="ECO:0000313" key="3">
    <source>
        <dbReference type="Proteomes" id="UP000694564"/>
    </source>
</evidence>
<dbReference type="Gene3D" id="3.40.50.1820">
    <property type="entry name" value="alpha/beta hydrolase"/>
    <property type="match status" value="1"/>
</dbReference>
<evidence type="ECO:0000313" key="2">
    <source>
        <dbReference type="Ensembl" id="ENSSVLP00005015959.1"/>
    </source>
</evidence>
<proteinExistence type="predicted"/>
<dbReference type="OrthoDB" id="19657at2759"/>